<keyword evidence="2" id="KW-0539">Nucleus</keyword>
<comment type="subcellular location">
    <subcellularLocation>
        <location evidence="1">Nucleus</location>
    </subcellularLocation>
</comment>
<protein>
    <recommendedName>
        <fullName evidence="3">HTH myb-type domain-containing protein</fullName>
    </recommendedName>
</protein>
<accession>A0AAV5HS87</accession>
<proteinExistence type="predicted"/>
<dbReference type="GO" id="GO:0005634">
    <property type="term" value="C:nucleus"/>
    <property type="evidence" value="ECO:0007669"/>
    <property type="project" value="UniProtKB-SubCell"/>
</dbReference>
<name>A0AAV5HS87_9ROSI</name>
<keyword evidence="5" id="KW-1185">Reference proteome</keyword>
<comment type="caution">
    <text evidence="4">The sequence shown here is derived from an EMBL/GenBank/DDBJ whole genome shotgun (WGS) entry which is preliminary data.</text>
</comment>
<dbReference type="EMBL" id="BPVZ01000003">
    <property type="protein sequence ID" value="GKU88774.1"/>
    <property type="molecule type" value="Genomic_DNA"/>
</dbReference>
<evidence type="ECO:0000259" key="3">
    <source>
        <dbReference type="PROSITE" id="PS51294"/>
    </source>
</evidence>
<evidence type="ECO:0000256" key="1">
    <source>
        <dbReference type="ARBA" id="ARBA00004123"/>
    </source>
</evidence>
<reference evidence="4 5" key="1">
    <citation type="journal article" date="2021" name="Commun. Biol.">
        <title>The genome of Shorea leprosula (Dipterocarpaceae) highlights the ecological relevance of drought in aseasonal tropical rainforests.</title>
        <authorList>
            <person name="Ng K.K.S."/>
            <person name="Kobayashi M.J."/>
            <person name="Fawcett J.A."/>
            <person name="Hatakeyama M."/>
            <person name="Paape T."/>
            <person name="Ng C.H."/>
            <person name="Ang C.C."/>
            <person name="Tnah L.H."/>
            <person name="Lee C.T."/>
            <person name="Nishiyama T."/>
            <person name="Sese J."/>
            <person name="O'Brien M.J."/>
            <person name="Copetti D."/>
            <person name="Mohd Noor M.I."/>
            <person name="Ong R.C."/>
            <person name="Putra M."/>
            <person name="Sireger I.Z."/>
            <person name="Indrioko S."/>
            <person name="Kosugi Y."/>
            <person name="Izuno A."/>
            <person name="Isagi Y."/>
            <person name="Lee S.L."/>
            <person name="Shimizu K.K."/>
        </authorList>
    </citation>
    <scope>NUCLEOTIDE SEQUENCE [LARGE SCALE GENOMIC DNA]</scope>
    <source>
        <strain evidence="4">214</strain>
    </source>
</reference>
<dbReference type="PROSITE" id="PS51294">
    <property type="entry name" value="HTH_MYB"/>
    <property type="match status" value="1"/>
</dbReference>
<evidence type="ECO:0000313" key="4">
    <source>
        <dbReference type="EMBL" id="GKU88774.1"/>
    </source>
</evidence>
<gene>
    <name evidence="4" type="ORF">SLEP1_g2998</name>
</gene>
<dbReference type="InterPro" id="IPR017930">
    <property type="entry name" value="Myb_dom"/>
</dbReference>
<evidence type="ECO:0000256" key="2">
    <source>
        <dbReference type="ARBA" id="ARBA00023242"/>
    </source>
</evidence>
<dbReference type="AlphaFoldDB" id="A0AAV5HS87"/>
<evidence type="ECO:0000313" key="5">
    <source>
        <dbReference type="Proteomes" id="UP001054252"/>
    </source>
</evidence>
<organism evidence="4 5">
    <name type="scientific">Rubroshorea leprosula</name>
    <dbReference type="NCBI Taxonomy" id="152421"/>
    <lineage>
        <taxon>Eukaryota</taxon>
        <taxon>Viridiplantae</taxon>
        <taxon>Streptophyta</taxon>
        <taxon>Embryophyta</taxon>
        <taxon>Tracheophyta</taxon>
        <taxon>Spermatophyta</taxon>
        <taxon>Magnoliopsida</taxon>
        <taxon>eudicotyledons</taxon>
        <taxon>Gunneridae</taxon>
        <taxon>Pentapetalae</taxon>
        <taxon>rosids</taxon>
        <taxon>malvids</taxon>
        <taxon>Malvales</taxon>
        <taxon>Dipterocarpaceae</taxon>
        <taxon>Rubroshorea</taxon>
    </lineage>
</organism>
<dbReference type="Proteomes" id="UP001054252">
    <property type="component" value="Unassembled WGS sequence"/>
</dbReference>
<feature type="domain" description="HTH myb-type" evidence="3">
    <location>
        <begin position="1"/>
        <end position="17"/>
    </location>
</feature>
<sequence length="36" mass="4234">MGKSCKLRWFNQLDLRIDVSFYRKRLGEADGSSQDL</sequence>